<dbReference type="RefSeq" id="WP_089774726.1">
    <property type="nucleotide sequence ID" value="NZ_FNTX01000002.1"/>
</dbReference>
<dbReference type="PIRSF" id="PIRSF001365">
    <property type="entry name" value="DHDPS"/>
    <property type="match status" value="1"/>
</dbReference>
<dbReference type="HAMAP" id="MF_00694">
    <property type="entry name" value="KDGDH"/>
    <property type="match status" value="1"/>
</dbReference>
<dbReference type="SUPFAM" id="SSF51569">
    <property type="entry name" value="Aldolase"/>
    <property type="match status" value="1"/>
</dbReference>
<dbReference type="InterPro" id="IPR013785">
    <property type="entry name" value="Aldolase_TIM"/>
</dbReference>
<evidence type="ECO:0000313" key="10">
    <source>
        <dbReference type="Proteomes" id="UP000199220"/>
    </source>
</evidence>
<dbReference type="Proteomes" id="UP000199220">
    <property type="component" value="Unassembled WGS sequence"/>
</dbReference>
<keyword evidence="4 5" id="KW-0456">Lyase</keyword>
<evidence type="ECO:0000256" key="5">
    <source>
        <dbReference type="HAMAP-Rule" id="MF_00694"/>
    </source>
</evidence>
<accession>A0A1H5N1G4</accession>
<dbReference type="AlphaFoldDB" id="A0A1H5N1G4"/>
<comment type="similarity">
    <text evidence="3 5 6">Belongs to the DapA family.</text>
</comment>
<evidence type="ECO:0000256" key="4">
    <source>
        <dbReference type="ARBA" id="ARBA00023239"/>
    </source>
</evidence>
<keyword evidence="10" id="KW-1185">Reference proteome</keyword>
<comment type="catalytic activity">
    <reaction evidence="1 5">
        <text>5-dehydro-4-deoxy-D-glucarate + H(+) = 2,5-dioxopentanoate + CO2 + H2O</text>
        <dbReference type="Rhea" id="RHEA:24608"/>
        <dbReference type="ChEBI" id="CHEBI:15377"/>
        <dbReference type="ChEBI" id="CHEBI:15378"/>
        <dbReference type="ChEBI" id="CHEBI:16526"/>
        <dbReference type="ChEBI" id="CHEBI:42819"/>
        <dbReference type="ChEBI" id="CHEBI:58136"/>
        <dbReference type="EC" id="4.2.1.41"/>
    </reaction>
</comment>
<dbReference type="CDD" id="cd00951">
    <property type="entry name" value="KDGDH"/>
    <property type="match status" value="1"/>
</dbReference>
<evidence type="ECO:0000313" key="9">
    <source>
        <dbReference type="EMBL" id="SEE95280.1"/>
    </source>
</evidence>
<feature type="active site" description="Proton donor/acceptor" evidence="7">
    <location>
        <position position="144"/>
    </location>
</feature>
<sequence>MPTMDPRELAERLGGGLLSFPVTPFDAALDLDEHAYRDHLRWLAEYPVAGLFAAGGTGELFSLSPAEVARVVRLAVAEIRGRVPVLAPASASTALAVEQAADAERAGADGVLLFPPYLTEASADGLRAHVQAVCAATNLGVVYYNRANGRIDATTLARLAQDCPNLVGFKDGTGDIELVTRVHVRLGDRLTLIGGLPTAETCALAFAELGVATYSSAMFNFAPEFALGFHDAVRRRDRTGVDQRLREFVLPYLDIRDRRPGYAVSIIKAALAAAGRPSSRVRPPLTDLTVEEVELLTPLVAHVTTSSWMPTTASNSSDTAQARQTPG</sequence>
<organism evidence="9 10">
    <name type="scientific">Ruania alba</name>
    <dbReference type="NCBI Taxonomy" id="648782"/>
    <lineage>
        <taxon>Bacteria</taxon>
        <taxon>Bacillati</taxon>
        <taxon>Actinomycetota</taxon>
        <taxon>Actinomycetes</taxon>
        <taxon>Micrococcales</taxon>
        <taxon>Ruaniaceae</taxon>
        <taxon>Ruania</taxon>
    </lineage>
</organism>
<protein>
    <recommendedName>
        <fullName evidence="5">Probable 5-dehydro-4-deoxyglucarate dehydratase</fullName>
        <ecNumber evidence="5">4.2.1.41</ecNumber>
    </recommendedName>
    <alternativeName>
        <fullName evidence="5">5-keto-4-deoxy-glucarate dehydratase</fullName>
        <shortName evidence="5">KDGDH</shortName>
    </alternativeName>
</protein>
<evidence type="ECO:0000256" key="6">
    <source>
        <dbReference type="PIRNR" id="PIRNR001365"/>
    </source>
</evidence>
<dbReference type="EC" id="4.2.1.41" evidence="5"/>
<dbReference type="EMBL" id="FNTX01000002">
    <property type="protein sequence ID" value="SEE95280.1"/>
    <property type="molecule type" value="Genomic_DNA"/>
</dbReference>
<dbReference type="STRING" id="648782.SAMN04488554_3832"/>
<feature type="binding site" evidence="8">
    <location>
        <position position="57"/>
    </location>
    <ligand>
        <name>pyruvate</name>
        <dbReference type="ChEBI" id="CHEBI:15361"/>
    </ligand>
</feature>
<dbReference type="UniPathway" id="UPA00564">
    <property type="reaction ID" value="UER00628"/>
</dbReference>
<proteinExistence type="inferred from homology"/>
<dbReference type="OrthoDB" id="8995637at2"/>
<dbReference type="GO" id="GO:0042838">
    <property type="term" value="P:D-glucarate catabolic process"/>
    <property type="evidence" value="ECO:0007669"/>
    <property type="project" value="UniProtKB-UniRule"/>
</dbReference>
<feature type="active site" description="Schiff-base intermediate with substrate" evidence="7">
    <location>
        <position position="170"/>
    </location>
</feature>
<dbReference type="InterPro" id="IPR002220">
    <property type="entry name" value="DapA-like"/>
</dbReference>
<dbReference type="PANTHER" id="PTHR12128:SF19">
    <property type="entry name" value="5-DEHYDRO-4-DEOXYGLUCARATE DEHYDRATASE 2-RELATED"/>
    <property type="match status" value="1"/>
</dbReference>
<dbReference type="PANTHER" id="PTHR12128">
    <property type="entry name" value="DIHYDRODIPICOLINATE SYNTHASE"/>
    <property type="match status" value="1"/>
</dbReference>
<evidence type="ECO:0000256" key="1">
    <source>
        <dbReference type="ARBA" id="ARBA00001446"/>
    </source>
</evidence>
<dbReference type="GO" id="GO:0008840">
    <property type="term" value="F:4-hydroxy-tetrahydrodipicolinate synthase activity"/>
    <property type="evidence" value="ECO:0007669"/>
    <property type="project" value="TreeGrafter"/>
</dbReference>
<dbReference type="Pfam" id="PF00701">
    <property type="entry name" value="DHDPS"/>
    <property type="match status" value="1"/>
</dbReference>
<evidence type="ECO:0000256" key="8">
    <source>
        <dbReference type="PIRSR" id="PIRSR001365-2"/>
    </source>
</evidence>
<dbReference type="NCBIfam" id="NF002958">
    <property type="entry name" value="PRK03620.1"/>
    <property type="match status" value="1"/>
</dbReference>
<evidence type="ECO:0000256" key="7">
    <source>
        <dbReference type="PIRSR" id="PIRSR001365-1"/>
    </source>
</evidence>
<dbReference type="NCBIfam" id="TIGR03249">
    <property type="entry name" value="KdgD"/>
    <property type="match status" value="1"/>
</dbReference>
<dbReference type="InterPro" id="IPR017655">
    <property type="entry name" value="Dehydro-deoxyglucarate_dehyd"/>
</dbReference>
<comment type="pathway">
    <text evidence="2 5">Carbohydrate acid metabolism; D-glucarate degradation; 2,5-dioxopentanoate from D-glucarate: step 2/2.</text>
</comment>
<evidence type="ECO:0000256" key="2">
    <source>
        <dbReference type="ARBA" id="ARBA00004983"/>
    </source>
</evidence>
<dbReference type="SMART" id="SM01130">
    <property type="entry name" value="DHDPS"/>
    <property type="match status" value="1"/>
</dbReference>
<dbReference type="Gene3D" id="3.20.20.70">
    <property type="entry name" value="Aldolase class I"/>
    <property type="match status" value="1"/>
</dbReference>
<reference evidence="10" key="1">
    <citation type="submission" date="2016-10" db="EMBL/GenBank/DDBJ databases">
        <authorList>
            <person name="Varghese N."/>
            <person name="Submissions S."/>
        </authorList>
    </citation>
    <scope>NUCLEOTIDE SEQUENCE [LARGE SCALE GENOMIC DNA]</scope>
    <source>
        <strain evidence="10">DSM 21368</strain>
    </source>
</reference>
<gene>
    <name evidence="9" type="ORF">SAMN04488554_3832</name>
</gene>
<name>A0A1H5N1G4_9MICO</name>
<dbReference type="GO" id="GO:0047448">
    <property type="term" value="F:5-dehydro-4-deoxyglucarate dehydratase activity"/>
    <property type="evidence" value="ECO:0007669"/>
    <property type="project" value="UniProtKB-UniRule"/>
</dbReference>
<evidence type="ECO:0000256" key="3">
    <source>
        <dbReference type="ARBA" id="ARBA00007592"/>
    </source>
</evidence>